<feature type="compositionally biased region" description="Basic and acidic residues" evidence="1">
    <location>
        <begin position="56"/>
        <end position="65"/>
    </location>
</feature>
<organism evidence="2 3">
    <name type="scientific">Petrolisthes cinctipes</name>
    <name type="common">Flat porcelain crab</name>
    <dbReference type="NCBI Taxonomy" id="88211"/>
    <lineage>
        <taxon>Eukaryota</taxon>
        <taxon>Metazoa</taxon>
        <taxon>Ecdysozoa</taxon>
        <taxon>Arthropoda</taxon>
        <taxon>Crustacea</taxon>
        <taxon>Multicrustacea</taxon>
        <taxon>Malacostraca</taxon>
        <taxon>Eumalacostraca</taxon>
        <taxon>Eucarida</taxon>
        <taxon>Decapoda</taxon>
        <taxon>Pleocyemata</taxon>
        <taxon>Anomura</taxon>
        <taxon>Galatheoidea</taxon>
        <taxon>Porcellanidae</taxon>
        <taxon>Petrolisthes</taxon>
    </lineage>
</organism>
<feature type="region of interest" description="Disordered" evidence="1">
    <location>
        <begin position="207"/>
        <end position="253"/>
    </location>
</feature>
<dbReference type="EMBL" id="JAWQEG010004072">
    <property type="protein sequence ID" value="KAK3863124.1"/>
    <property type="molecule type" value="Genomic_DNA"/>
</dbReference>
<keyword evidence="3" id="KW-1185">Reference proteome</keyword>
<sequence length="253" mass="28269">MVALLEKEAIEGIAGILESEEPNLGGDPQPSTSGTIRRRDVTEELRPQPSTSGTIRRRDVPEELRPQPSTSGTIRRRDVTEELRPQPSTSGTIRRRDVTEELRPQPSTSGTIRRRDVPEESRPQPSTSGTIRRRDVSEELRPQPSTSDSVGLQGQDPDEEDWLDQPTLQSTRSLLSADRMFEIIPPFDAGDFEIPAGVQTLIEHPYCRQDSPPQESRSLGQQRDKSRRSSPLTHSRARSRARSLASSPAVHLM</sequence>
<gene>
    <name evidence="2" type="ORF">Pcinc_031066</name>
</gene>
<accession>A0AAE1K3J6</accession>
<name>A0AAE1K3J6_PETCI</name>
<feature type="compositionally biased region" description="Low complexity" evidence="1">
    <location>
        <begin position="242"/>
        <end position="253"/>
    </location>
</feature>
<evidence type="ECO:0000313" key="2">
    <source>
        <dbReference type="EMBL" id="KAK3863124.1"/>
    </source>
</evidence>
<feature type="compositionally biased region" description="Basic and acidic residues" evidence="1">
    <location>
        <begin position="37"/>
        <end position="46"/>
    </location>
</feature>
<feature type="compositionally biased region" description="Basic and acidic residues" evidence="1">
    <location>
        <begin position="75"/>
        <end position="84"/>
    </location>
</feature>
<reference evidence="2" key="1">
    <citation type="submission" date="2023-10" db="EMBL/GenBank/DDBJ databases">
        <title>Genome assemblies of two species of porcelain crab, Petrolisthes cinctipes and Petrolisthes manimaculis (Anomura: Porcellanidae).</title>
        <authorList>
            <person name="Angst P."/>
        </authorList>
    </citation>
    <scope>NUCLEOTIDE SEQUENCE</scope>
    <source>
        <strain evidence="2">PB745_01</strain>
        <tissue evidence="2">Gill</tissue>
    </source>
</reference>
<feature type="compositionally biased region" description="Polar residues" evidence="1">
    <location>
        <begin position="143"/>
        <end position="152"/>
    </location>
</feature>
<feature type="compositionally biased region" description="Basic and acidic residues" evidence="1">
    <location>
        <begin position="113"/>
        <end position="122"/>
    </location>
</feature>
<feature type="compositionally biased region" description="Basic and acidic residues" evidence="1">
    <location>
        <begin position="132"/>
        <end position="141"/>
    </location>
</feature>
<comment type="caution">
    <text evidence="2">The sequence shown here is derived from an EMBL/GenBank/DDBJ whole genome shotgun (WGS) entry which is preliminary data.</text>
</comment>
<evidence type="ECO:0000313" key="3">
    <source>
        <dbReference type="Proteomes" id="UP001286313"/>
    </source>
</evidence>
<dbReference type="AlphaFoldDB" id="A0AAE1K3J6"/>
<feature type="compositionally biased region" description="Polar residues" evidence="1">
    <location>
        <begin position="211"/>
        <end position="221"/>
    </location>
</feature>
<feature type="compositionally biased region" description="Basic and acidic residues" evidence="1">
    <location>
        <begin position="94"/>
        <end position="103"/>
    </location>
</feature>
<dbReference type="Proteomes" id="UP001286313">
    <property type="component" value="Unassembled WGS sequence"/>
</dbReference>
<proteinExistence type="predicted"/>
<evidence type="ECO:0000256" key="1">
    <source>
        <dbReference type="SAM" id="MobiDB-lite"/>
    </source>
</evidence>
<protein>
    <submittedName>
        <fullName evidence="2">Uncharacterized protein</fullName>
    </submittedName>
</protein>
<feature type="region of interest" description="Disordered" evidence="1">
    <location>
        <begin position="15"/>
        <end position="165"/>
    </location>
</feature>